<name>A0A1D9PUE1_SCLS1</name>
<dbReference type="Pfam" id="PF17681">
    <property type="entry name" value="GCP_N_terminal"/>
    <property type="match status" value="1"/>
</dbReference>
<evidence type="ECO:0000256" key="4">
    <source>
        <dbReference type="ARBA" id="ARBA00023212"/>
    </source>
</evidence>
<comment type="subcellular location">
    <subcellularLocation>
        <location evidence="5">Cytoplasm</location>
        <location evidence="5">Cytoskeleton</location>
        <location evidence="5">Microtubule organizing center</location>
    </subcellularLocation>
</comment>
<dbReference type="OrthoDB" id="66546at2759"/>
<dbReference type="PANTHER" id="PTHR19302">
    <property type="entry name" value="GAMMA TUBULIN COMPLEX PROTEIN"/>
    <property type="match status" value="1"/>
</dbReference>
<evidence type="ECO:0000313" key="11">
    <source>
        <dbReference type="Proteomes" id="UP000177798"/>
    </source>
</evidence>
<evidence type="ECO:0000259" key="7">
    <source>
        <dbReference type="Pfam" id="PF04130"/>
    </source>
</evidence>
<dbReference type="GO" id="GO:0005816">
    <property type="term" value="C:spindle pole body"/>
    <property type="evidence" value="ECO:0007669"/>
    <property type="project" value="UniProtKB-ARBA"/>
</dbReference>
<gene>
    <name evidence="10" type="ORF">sscle_01g006430</name>
</gene>
<feature type="domain" description="Gamma tubulin complex component C-terminal" evidence="7">
    <location>
        <begin position="552"/>
        <end position="917"/>
    </location>
</feature>
<feature type="compositionally biased region" description="Polar residues" evidence="6">
    <location>
        <begin position="171"/>
        <end position="180"/>
    </location>
</feature>
<dbReference type="GO" id="GO:0007020">
    <property type="term" value="P:microtubule nucleation"/>
    <property type="evidence" value="ECO:0007669"/>
    <property type="project" value="InterPro"/>
</dbReference>
<dbReference type="InterPro" id="IPR042241">
    <property type="entry name" value="GCP_C_sf"/>
</dbReference>
<proteinExistence type="inferred from homology"/>
<evidence type="ECO:0000256" key="3">
    <source>
        <dbReference type="ARBA" id="ARBA00022701"/>
    </source>
</evidence>
<evidence type="ECO:0000256" key="6">
    <source>
        <dbReference type="SAM" id="MobiDB-lite"/>
    </source>
</evidence>
<dbReference type="AlphaFoldDB" id="A0A1D9PUE1"/>
<dbReference type="GO" id="GO:0000930">
    <property type="term" value="C:gamma-tubulin complex"/>
    <property type="evidence" value="ECO:0007669"/>
    <property type="project" value="UniProtKB-ARBA"/>
</dbReference>
<feature type="region of interest" description="Disordered" evidence="6">
    <location>
        <begin position="157"/>
        <end position="184"/>
    </location>
</feature>
<evidence type="ECO:0000256" key="2">
    <source>
        <dbReference type="ARBA" id="ARBA00022490"/>
    </source>
</evidence>
<dbReference type="CDD" id="cd22572">
    <property type="entry name" value="GCP5_NTD"/>
    <property type="match status" value="1"/>
</dbReference>
<dbReference type="InterPro" id="IPR040457">
    <property type="entry name" value="GCP_C"/>
</dbReference>
<sequence>MAHLVKLGALTDELVTLITSFSSQSDSARFNTCRETAIRALRHSNYNRTNQFDIEDRLEGLDEKFRVYNEDPLADALKERLQKLPELKLKWTSEILHLLLELSNKPVSKSRIENLELIKIIDSETEPPLKWRDLVAEDPLLREKSIWRNVDFGADSSDDDNGYEDTRSELSELTGSTGESSLDDDNIRRPQVFIVNTLDEDTLNQLRKAQFWQKPPSVNGVQLKTVKKPITELQAVREVLFMFTGSSSSLFEMDSHDVRNLKPSKGYTFKHLTTEGYDVLMQKFATQGSALNILRAWVKQPQNVPLLQVLQSSISQRLMNFDTRLSNIESRFVAPPQDVVVSLLSLQNEIADFTKPLNRLADIVKRIELDPYAHAFRYLEFLYDETCTSQMAGDDDMYEFMGKIFFQCFQIYLRPIRSWMEEGELSSGDNVFFVSEVIGNTDPSSIWQSRFKLRKTQSGILHAPGFLQTAAERIFNTGKSVVVLKQLNQFESVRSKRMIEPKLDFDSVRNTKRFFLAPFSELFDVAFENWIKSKHHHTSNKLRQTLFDSCGLHNALDALAYVYFIADGISSSSFMSSVFDKLDTLDASWNDRFPLTELAQSTIGSHPSIISERLRLRIRPLSQRSRDINRCRRSVKVLSIIEPIYHLSWPIQIIITPQTIPSYQGIFTFLFQIRRSSHILSRERLISDRHNLTSTTDERSLYYALRTRLLWFYYTLYYYLTSLVLEQRSQKMHQDLQEVEDIDAMIRVHTLFIKRITDECLLGTKLELIHKTIIKLLDLGIRLEDAQAANTAKRKEALEKQQEILDLSLASLDLPPTPRTPKNSRMSMSMSMSMNMNMNMNMNKKMRMSLTKQRHEDSEDEDENENELEVDLSILSPGMEDHQNHPHNEESYIQKLENMKGEFDRLVRFVGSGLRGVARASGGEEAKGWDVLGEMIEVGVDA</sequence>
<keyword evidence="3 5" id="KW-0493">Microtubule</keyword>
<dbReference type="EMBL" id="CP017814">
    <property type="protein sequence ID" value="APA05873.1"/>
    <property type="molecule type" value="Genomic_DNA"/>
</dbReference>
<reference evidence="11" key="1">
    <citation type="journal article" date="2017" name="Genome Biol. Evol.">
        <title>The complete genome sequence of the phytopathogenic fungus Sclerotinia sclerotiorum reveals insights into the genome architecture of broad host range pathogens.</title>
        <authorList>
            <person name="Derbyshire M."/>
            <person name="Denton-Giles M."/>
            <person name="Hegedus D."/>
            <person name="Seifbarghy S."/>
            <person name="Rollins J."/>
            <person name="van Kan J."/>
            <person name="Seidl M.F."/>
            <person name="Faino L."/>
            <person name="Mbengue M."/>
            <person name="Navaud O."/>
            <person name="Raffaele S."/>
            <person name="Hammond-Kosack K."/>
            <person name="Heard S."/>
            <person name="Oliver R."/>
        </authorList>
    </citation>
    <scope>NUCLEOTIDE SEQUENCE [LARGE SCALE GENOMIC DNA]</scope>
    <source>
        <strain evidence="11">ATCC 18683 / 1980 / Ss-1</strain>
    </source>
</reference>
<dbReference type="InterPro" id="IPR007259">
    <property type="entry name" value="GCP"/>
</dbReference>
<dbReference type="InterPro" id="IPR032797">
    <property type="entry name" value="Mod21_N"/>
</dbReference>
<dbReference type="InterPro" id="IPR041470">
    <property type="entry name" value="GCP_N"/>
</dbReference>
<dbReference type="GO" id="GO:0000922">
    <property type="term" value="C:spindle pole"/>
    <property type="evidence" value="ECO:0007669"/>
    <property type="project" value="InterPro"/>
</dbReference>
<accession>A0A1D9PUE1</accession>
<organism evidence="10 11">
    <name type="scientific">Sclerotinia sclerotiorum (strain ATCC 18683 / 1980 / Ss-1)</name>
    <name type="common">White mold</name>
    <name type="synonym">Whetzelinia sclerotiorum</name>
    <dbReference type="NCBI Taxonomy" id="665079"/>
    <lineage>
        <taxon>Eukaryota</taxon>
        <taxon>Fungi</taxon>
        <taxon>Dikarya</taxon>
        <taxon>Ascomycota</taxon>
        <taxon>Pezizomycotina</taxon>
        <taxon>Leotiomycetes</taxon>
        <taxon>Helotiales</taxon>
        <taxon>Sclerotiniaceae</taxon>
        <taxon>Sclerotinia</taxon>
    </lineage>
</organism>
<dbReference type="Gene3D" id="1.20.120.1900">
    <property type="entry name" value="Gamma-tubulin complex, C-terminal domain"/>
    <property type="match status" value="1"/>
</dbReference>
<dbReference type="GO" id="GO:0005874">
    <property type="term" value="C:microtubule"/>
    <property type="evidence" value="ECO:0007669"/>
    <property type="project" value="UniProtKB-KW"/>
</dbReference>
<feature type="domain" description="Gamma tubulin complex component protein N-terminal" evidence="9">
    <location>
        <begin position="236"/>
        <end position="548"/>
    </location>
</feature>
<dbReference type="Proteomes" id="UP000177798">
    <property type="component" value="Chromosome 1"/>
</dbReference>
<dbReference type="Pfam" id="PF14609">
    <property type="entry name" value="GCP5-Mod21_N"/>
    <property type="match status" value="1"/>
</dbReference>
<dbReference type="VEuPathDB" id="FungiDB:sscle_01g006430"/>
<dbReference type="Pfam" id="PF04130">
    <property type="entry name" value="GCP_C_terminal"/>
    <property type="match status" value="1"/>
</dbReference>
<keyword evidence="4 5" id="KW-0206">Cytoskeleton</keyword>
<dbReference type="GO" id="GO:0043015">
    <property type="term" value="F:gamma-tubulin binding"/>
    <property type="evidence" value="ECO:0007669"/>
    <property type="project" value="InterPro"/>
</dbReference>
<evidence type="ECO:0000256" key="5">
    <source>
        <dbReference type="RuleBase" id="RU363050"/>
    </source>
</evidence>
<feature type="domain" description="Gamma-Tubulin ring complex non-core subunit mod21 N-terminal" evidence="8">
    <location>
        <begin position="67"/>
        <end position="159"/>
    </location>
</feature>
<evidence type="ECO:0000313" key="10">
    <source>
        <dbReference type="EMBL" id="APA05873.1"/>
    </source>
</evidence>
<comment type="similarity">
    <text evidence="1 5">Belongs to the TUBGCP family.</text>
</comment>
<evidence type="ECO:0000256" key="1">
    <source>
        <dbReference type="ARBA" id="ARBA00010337"/>
    </source>
</evidence>
<protein>
    <recommendedName>
        <fullName evidence="5">Spindle pole body component</fullName>
    </recommendedName>
</protein>
<evidence type="ECO:0000259" key="9">
    <source>
        <dbReference type="Pfam" id="PF17681"/>
    </source>
</evidence>
<keyword evidence="2 5" id="KW-0963">Cytoplasm</keyword>
<evidence type="ECO:0000259" key="8">
    <source>
        <dbReference type="Pfam" id="PF14609"/>
    </source>
</evidence>
<dbReference type="InterPro" id="IPR059169">
    <property type="entry name" value="GCP5_N_ext"/>
</dbReference>
<dbReference type="PANTHER" id="PTHR19302:SF33">
    <property type="entry name" value="GAMMA-TUBULIN COMPLEX COMPONENT 5"/>
    <property type="match status" value="1"/>
</dbReference>